<accession>S7VNH0</accession>
<protein>
    <submittedName>
        <fullName evidence="2">KRUF family protein</fullName>
    </submittedName>
</protein>
<sequence>LLWWLSGSQPQRGRSATRRKRGSAAEASEPGQLGVARTVTLAGVGEVTYGELAITQLRRQAAALREEWGSEADFVRQKVGRLIVSQSAPPTQEQIRMWSKWALSRFRVRRPARVREAEQLERLASEILATLEKAGAHLRLSGSPSSPRPGTSEQASRTDSDGGASGTARGSPPPPTSTNDYCRTGIQQLRNQAAVMRHTYSNKDAFIARHVAARMARSENPYPRECVVREWRYQATRNYNIYAKLRTDEAAALEAQAMAWENRLTAGALTQDVPCEGTSGVTQPYERAPKPERTPGRPGALVFLNESRRQCDPDASSLRNRCPAVAQAFRLSRDPRRHRQKRQMPVEATSTAASSDPSVSSSPTAAETRGSLAGTLLGSTVELEGIGKVPYVQLAIEALSRRAAYLRSHWGNEDDYIREKIAEEMLQHDVRSPSRPQLRRWMKAARRRYRTRGPARADEAAALMNLADDLTKRAAAAGIPLRSSQENTAQAVKSGEHLPSAQGEGPSVGELIKPRQCNVITYFLY</sequence>
<organism evidence="2 3">
    <name type="scientific">Toxoplasma gondii (strain ATCC 50853 / GT1)</name>
    <dbReference type="NCBI Taxonomy" id="507601"/>
    <lineage>
        <taxon>Eukaryota</taxon>
        <taxon>Sar</taxon>
        <taxon>Alveolata</taxon>
        <taxon>Apicomplexa</taxon>
        <taxon>Conoidasida</taxon>
        <taxon>Coccidia</taxon>
        <taxon>Eucoccidiorida</taxon>
        <taxon>Eimeriorina</taxon>
        <taxon>Sarcocystidae</taxon>
        <taxon>Toxoplasma</taxon>
    </lineage>
</organism>
<feature type="region of interest" description="Disordered" evidence="1">
    <location>
        <begin position="138"/>
        <end position="181"/>
    </location>
</feature>
<dbReference type="EMBL" id="AAQM03000483">
    <property type="protein sequence ID" value="EPR56769.1"/>
    <property type="molecule type" value="Genomic_DNA"/>
</dbReference>
<feature type="non-terminal residue" evidence="2">
    <location>
        <position position="1"/>
    </location>
</feature>
<feature type="region of interest" description="Disordered" evidence="1">
    <location>
        <begin position="7"/>
        <end position="29"/>
    </location>
</feature>
<dbReference type="OrthoDB" id="10399191at2759"/>
<feature type="region of interest" description="Disordered" evidence="1">
    <location>
        <begin position="329"/>
        <end position="367"/>
    </location>
</feature>
<feature type="region of interest" description="Disordered" evidence="1">
    <location>
        <begin position="483"/>
        <end position="509"/>
    </location>
</feature>
<evidence type="ECO:0000313" key="2">
    <source>
        <dbReference type="EMBL" id="EPR56769.1"/>
    </source>
</evidence>
<feature type="compositionally biased region" description="Low complexity" evidence="1">
    <location>
        <begin position="348"/>
        <end position="366"/>
    </location>
</feature>
<evidence type="ECO:0000313" key="3">
    <source>
        <dbReference type="Proteomes" id="UP000005641"/>
    </source>
</evidence>
<feature type="compositionally biased region" description="Low complexity" evidence="1">
    <location>
        <begin position="138"/>
        <end position="150"/>
    </location>
</feature>
<dbReference type="Proteomes" id="UP000005641">
    <property type="component" value="Unassembled WGS sequence"/>
</dbReference>
<feature type="region of interest" description="Disordered" evidence="1">
    <location>
        <begin position="275"/>
        <end position="298"/>
    </location>
</feature>
<dbReference type="VEuPathDB" id="ToxoDB:TGGT1_411370"/>
<dbReference type="AlphaFoldDB" id="S7VNH0"/>
<reference evidence="2 3" key="2">
    <citation type="submission" date="2013-05" db="EMBL/GenBank/DDBJ databases">
        <authorList>
            <person name="Sibley D."/>
            <person name="Venepally P."/>
            <person name="Karamycheva S."/>
            <person name="Hadjithomas M."/>
            <person name="Khan A."/>
            <person name="Brunk B."/>
            <person name="Roos D."/>
            <person name="Caler E."/>
            <person name="Lorenzi H."/>
        </authorList>
    </citation>
    <scope>NUCLEOTIDE SEQUENCE [LARGE SCALE GENOMIC DNA]</scope>
    <source>
        <strain evidence="2 3">GT1</strain>
    </source>
</reference>
<comment type="caution">
    <text evidence="2">The sequence shown here is derived from an EMBL/GenBank/DDBJ whole genome shotgun (WGS) entry which is preliminary data.</text>
</comment>
<gene>
    <name evidence="2" type="ORF">TGGT1_411370</name>
</gene>
<proteinExistence type="predicted"/>
<evidence type="ECO:0000256" key="1">
    <source>
        <dbReference type="SAM" id="MobiDB-lite"/>
    </source>
</evidence>
<name>S7VNH0_TOXGG</name>
<reference evidence="2 3" key="1">
    <citation type="submission" date="2006-05" db="EMBL/GenBank/DDBJ databases">
        <authorList>
            <person name="Paulsen I."/>
        </authorList>
    </citation>
    <scope>NUCLEOTIDE SEQUENCE [LARGE SCALE GENOMIC DNA]</scope>
    <source>
        <strain evidence="2 3">GT1</strain>
    </source>
</reference>